<keyword evidence="6" id="KW-1185">Reference proteome</keyword>
<evidence type="ECO:0000256" key="2">
    <source>
        <dbReference type="ARBA" id="ARBA00023242"/>
    </source>
</evidence>
<dbReference type="InterPro" id="IPR023780">
    <property type="entry name" value="Chromo_domain"/>
</dbReference>
<protein>
    <recommendedName>
        <fullName evidence="4">Chromo domain-containing protein</fullName>
    </recommendedName>
</protein>
<reference evidence="6" key="2">
    <citation type="submission" date="2015-01" db="EMBL/GenBank/DDBJ databases">
        <title>Evolutionary Origins and Diversification of the Mycorrhizal Mutualists.</title>
        <authorList>
            <consortium name="DOE Joint Genome Institute"/>
            <consortium name="Mycorrhizal Genomics Consortium"/>
            <person name="Kohler A."/>
            <person name="Kuo A."/>
            <person name="Nagy L.G."/>
            <person name="Floudas D."/>
            <person name="Copeland A."/>
            <person name="Barry K.W."/>
            <person name="Cichocki N."/>
            <person name="Veneault-Fourrey C."/>
            <person name="LaButti K."/>
            <person name="Lindquist E.A."/>
            <person name="Lipzen A."/>
            <person name="Lundell T."/>
            <person name="Morin E."/>
            <person name="Murat C."/>
            <person name="Riley R."/>
            <person name="Ohm R."/>
            <person name="Sun H."/>
            <person name="Tunlid A."/>
            <person name="Henrissat B."/>
            <person name="Grigoriev I.V."/>
            <person name="Hibbett D.S."/>
            <person name="Martin F."/>
        </authorList>
    </citation>
    <scope>NUCLEOTIDE SEQUENCE [LARGE SCALE GENOMIC DNA]</scope>
    <source>
        <strain evidence="6">Marx 270</strain>
    </source>
</reference>
<dbReference type="SUPFAM" id="SSF54160">
    <property type="entry name" value="Chromo domain-like"/>
    <property type="match status" value="1"/>
</dbReference>
<dbReference type="InterPro" id="IPR023779">
    <property type="entry name" value="Chromodomain_CS"/>
</dbReference>
<organism evidence="5 6">
    <name type="scientific">Pisolithus tinctorius Marx 270</name>
    <dbReference type="NCBI Taxonomy" id="870435"/>
    <lineage>
        <taxon>Eukaryota</taxon>
        <taxon>Fungi</taxon>
        <taxon>Dikarya</taxon>
        <taxon>Basidiomycota</taxon>
        <taxon>Agaricomycotina</taxon>
        <taxon>Agaricomycetes</taxon>
        <taxon>Agaricomycetidae</taxon>
        <taxon>Boletales</taxon>
        <taxon>Sclerodermatineae</taxon>
        <taxon>Pisolithaceae</taxon>
        <taxon>Pisolithus</taxon>
    </lineage>
</organism>
<sequence length="173" mass="20065">MFHASKLTPFVKTKEYGPAQPPPPPELVGDENEWEVKAILKHKCACKVKSSSKEPSVTLQQKYHYLVKWLGYLHFQNSWESKDNLINAPEVLRDEGQVMIDWTQVSEDTIKYDTDNEEETMRAKAKERKRQKVAEQACWEEQAQLEAERVEREKAKGEEEEAKGEDEPMAEAK</sequence>
<feature type="region of interest" description="Disordered" evidence="3">
    <location>
        <begin position="146"/>
        <end position="173"/>
    </location>
</feature>
<gene>
    <name evidence="5" type="ORF">M404DRAFT_34857</name>
</gene>
<evidence type="ECO:0000256" key="3">
    <source>
        <dbReference type="SAM" id="MobiDB-lite"/>
    </source>
</evidence>
<comment type="subcellular location">
    <subcellularLocation>
        <location evidence="1">Nucleus</location>
    </subcellularLocation>
</comment>
<dbReference type="PROSITE" id="PS00598">
    <property type="entry name" value="CHROMO_1"/>
    <property type="match status" value="1"/>
</dbReference>
<evidence type="ECO:0000313" key="6">
    <source>
        <dbReference type="Proteomes" id="UP000054217"/>
    </source>
</evidence>
<feature type="compositionally biased region" description="Acidic residues" evidence="3">
    <location>
        <begin position="158"/>
        <end position="173"/>
    </location>
</feature>
<dbReference type="CDD" id="cd00024">
    <property type="entry name" value="CD_CSD"/>
    <property type="match status" value="1"/>
</dbReference>
<accession>A0A0C3N0H6</accession>
<dbReference type="EMBL" id="KN832091">
    <property type="protein sequence ID" value="KIN94634.1"/>
    <property type="molecule type" value="Genomic_DNA"/>
</dbReference>
<dbReference type="Gene3D" id="2.40.50.40">
    <property type="match status" value="1"/>
</dbReference>
<feature type="region of interest" description="Disordered" evidence="3">
    <location>
        <begin position="1"/>
        <end position="29"/>
    </location>
</feature>
<dbReference type="InterPro" id="IPR016197">
    <property type="entry name" value="Chromo-like_dom_sf"/>
</dbReference>
<evidence type="ECO:0000259" key="4">
    <source>
        <dbReference type="PROSITE" id="PS50013"/>
    </source>
</evidence>
<evidence type="ECO:0000313" key="5">
    <source>
        <dbReference type="EMBL" id="KIN94634.1"/>
    </source>
</evidence>
<evidence type="ECO:0000256" key="1">
    <source>
        <dbReference type="ARBA" id="ARBA00004123"/>
    </source>
</evidence>
<dbReference type="Proteomes" id="UP000054217">
    <property type="component" value="Unassembled WGS sequence"/>
</dbReference>
<keyword evidence="2" id="KW-0539">Nucleus</keyword>
<dbReference type="OrthoDB" id="1918685at2759"/>
<feature type="compositionally biased region" description="Basic and acidic residues" evidence="3">
    <location>
        <begin position="146"/>
        <end position="157"/>
    </location>
</feature>
<dbReference type="SMART" id="SM00298">
    <property type="entry name" value="CHROMO"/>
    <property type="match status" value="1"/>
</dbReference>
<feature type="domain" description="Chromo" evidence="4">
    <location>
        <begin position="34"/>
        <end position="94"/>
    </location>
</feature>
<proteinExistence type="predicted"/>
<dbReference type="GO" id="GO:0005634">
    <property type="term" value="C:nucleus"/>
    <property type="evidence" value="ECO:0007669"/>
    <property type="project" value="UniProtKB-SubCell"/>
</dbReference>
<dbReference type="InterPro" id="IPR000953">
    <property type="entry name" value="Chromo/chromo_shadow_dom"/>
</dbReference>
<dbReference type="GO" id="GO:0006338">
    <property type="term" value="P:chromatin remodeling"/>
    <property type="evidence" value="ECO:0007669"/>
    <property type="project" value="UniProtKB-ARBA"/>
</dbReference>
<dbReference type="AlphaFoldDB" id="A0A0C3N0H6"/>
<dbReference type="Pfam" id="PF00385">
    <property type="entry name" value="Chromo"/>
    <property type="match status" value="1"/>
</dbReference>
<reference evidence="5 6" key="1">
    <citation type="submission" date="2014-04" db="EMBL/GenBank/DDBJ databases">
        <authorList>
            <consortium name="DOE Joint Genome Institute"/>
            <person name="Kuo A."/>
            <person name="Kohler A."/>
            <person name="Costa M.D."/>
            <person name="Nagy L.G."/>
            <person name="Floudas D."/>
            <person name="Copeland A."/>
            <person name="Barry K.W."/>
            <person name="Cichocki N."/>
            <person name="Veneault-Fourrey C."/>
            <person name="LaButti K."/>
            <person name="Lindquist E.A."/>
            <person name="Lipzen A."/>
            <person name="Lundell T."/>
            <person name="Morin E."/>
            <person name="Murat C."/>
            <person name="Sun H."/>
            <person name="Tunlid A."/>
            <person name="Henrissat B."/>
            <person name="Grigoriev I.V."/>
            <person name="Hibbett D.S."/>
            <person name="Martin F."/>
            <person name="Nordberg H.P."/>
            <person name="Cantor M.N."/>
            <person name="Hua S.X."/>
        </authorList>
    </citation>
    <scope>NUCLEOTIDE SEQUENCE [LARGE SCALE GENOMIC DNA]</scope>
    <source>
        <strain evidence="5 6">Marx 270</strain>
    </source>
</reference>
<dbReference type="PROSITE" id="PS50013">
    <property type="entry name" value="CHROMO_2"/>
    <property type="match status" value="1"/>
</dbReference>
<dbReference type="HOGENOM" id="CLU_1548237_0_0_1"/>
<name>A0A0C3N0H6_PISTI</name>
<dbReference type="InParanoid" id="A0A0C3N0H6"/>